<dbReference type="EMBL" id="SJZJ01000002">
    <property type="protein sequence ID" value="TCJ30760.1"/>
    <property type="molecule type" value="Genomic_DNA"/>
</dbReference>
<evidence type="ECO:0000256" key="1">
    <source>
        <dbReference type="SAM" id="MobiDB-lite"/>
    </source>
</evidence>
<feature type="region of interest" description="Disordered" evidence="1">
    <location>
        <begin position="28"/>
        <end position="66"/>
    </location>
</feature>
<protein>
    <submittedName>
        <fullName evidence="3">Uncharacterized protein</fullName>
    </submittedName>
</protein>
<keyword evidence="2" id="KW-0732">Signal</keyword>
<name>A0A4R1CHK5_9ACTN</name>
<gene>
    <name evidence="3" type="ORF">EPD65_01615</name>
</gene>
<keyword evidence="4" id="KW-1185">Reference proteome</keyword>
<dbReference type="AlphaFoldDB" id="A0A4R1CHK5"/>
<organism evidence="3 4">
    <name type="scientific">Nocardioides jejuensis</name>
    <dbReference type="NCBI Taxonomy" id="2502782"/>
    <lineage>
        <taxon>Bacteria</taxon>
        <taxon>Bacillati</taxon>
        <taxon>Actinomycetota</taxon>
        <taxon>Actinomycetes</taxon>
        <taxon>Propionibacteriales</taxon>
        <taxon>Nocardioidaceae</taxon>
        <taxon>Nocardioides</taxon>
    </lineage>
</organism>
<feature type="compositionally biased region" description="Low complexity" evidence="1">
    <location>
        <begin position="34"/>
        <end position="45"/>
    </location>
</feature>
<feature type="signal peptide" evidence="2">
    <location>
        <begin position="1"/>
        <end position="25"/>
    </location>
</feature>
<comment type="caution">
    <text evidence="3">The sequence shown here is derived from an EMBL/GenBank/DDBJ whole genome shotgun (WGS) entry which is preliminary data.</text>
</comment>
<evidence type="ECO:0000256" key="2">
    <source>
        <dbReference type="SAM" id="SignalP"/>
    </source>
</evidence>
<dbReference type="Proteomes" id="UP000295453">
    <property type="component" value="Unassembled WGS sequence"/>
</dbReference>
<reference evidence="3 4" key="1">
    <citation type="submission" date="2019-03" db="EMBL/GenBank/DDBJ databases">
        <authorList>
            <person name="Kim M.K.M."/>
        </authorList>
    </citation>
    <scope>NUCLEOTIDE SEQUENCE [LARGE SCALE GENOMIC DNA]</scope>
    <source>
        <strain evidence="3 4">18JY15-6</strain>
    </source>
</reference>
<evidence type="ECO:0000313" key="3">
    <source>
        <dbReference type="EMBL" id="TCJ30760.1"/>
    </source>
</evidence>
<sequence length="66" mass="6775">MKPLVLGLALLAAVTGFSRLPAAHAPADGNPGMVIVPRSPVVPSPQLTVQPIPTDGWDDGELPSTH</sequence>
<dbReference type="RefSeq" id="WP_131581309.1">
    <property type="nucleotide sequence ID" value="NZ_SJZJ01000002.1"/>
</dbReference>
<accession>A0A4R1CHK5</accession>
<feature type="compositionally biased region" description="Acidic residues" evidence="1">
    <location>
        <begin position="56"/>
        <end position="66"/>
    </location>
</feature>
<proteinExistence type="predicted"/>
<evidence type="ECO:0000313" key="4">
    <source>
        <dbReference type="Proteomes" id="UP000295453"/>
    </source>
</evidence>
<feature type="chain" id="PRO_5039363799" evidence="2">
    <location>
        <begin position="26"/>
        <end position="66"/>
    </location>
</feature>